<comment type="caution">
    <text evidence="2">The sequence shown here is derived from an EMBL/GenBank/DDBJ whole genome shotgun (WGS) entry which is preliminary data.</text>
</comment>
<evidence type="ECO:0000313" key="3">
    <source>
        <dbReference type="Proteomes" id="UP001527181"/>
    </source>
</evidence>
<organism evidence="2 3">
    <name type="scientific">Paenibacillus alvei</name>
    <name type="common">Bacillus alvei</name>
    <dbReference type="NCBI Taxonomy" id="44250"/>
    <lineage>
        <taxon>Bacteria</taxon>
        <taxon>Bacillati</taxon>
        <taxon>Bacillota</taxon>
        <taxon>Bacilli</taxon>
        <taxon>Bacillales</taxon>
        <taxon>Paenibacillaceae</taxon>
        <taxon>Paenibacillus</taxon>
    </lineage>
</organism>
<dbReference type="RefSeq" id="WP_268600157.1">
    <property type="nucleotide sequence ID" value="NZ_JAMDNP010000050.1"/>
</dbReference>
<protein>
    <submittedName>
        <fullName evidence="2">Uncharacterized protein</fullName>
    </submittedName>
</protein>
<evidence type="ECO:0000313" key="2">
    <source>
        <dbReference type="EMBL" id="MCY9763230.1"/>
    </source>
</evidence>
<keyword evidence="1" id="KW-0472">Membrane</keyword>
<gene>
    <name evidence="2" type="ORF">M5X12_22100</name>
</gene>
<proteinExistence type="predicted"/>
<dbReference type="Proteomes" id="UP001527181">
    <property type="component" value="Unassembled WGS sequence"/>
</dbReference>
<keyword evidence="1" id="KW-0812">Transmembrane</keyword>
<reference evidence="2 3" key="1">
    <citation type="submission" date="2022-05" db="EMBL/GenBank/DDBJ databases">
        <title>Genome Sequencing of Bee-Associated Microbes.</title>
        <authorList>
            <person name="Dunlap C."/>
        </authorList>
    </citation>
    <scope>NUCLEOTIDE SEQUENCE [LARGE SCALE GENOMIC DNA]</scope>
    <source>
        <strain evidence="2 3">NRRL B-04010</strain>
    </source>
</reference>
<sequence length="129" mass="14628">MSNVSKMVLYAAGIMLFLVGLWNVVEMNSIKSEMLEKADEFIYDQDLDLYQYPVIEGDYEVSGATLRQSIYHINETNITVTVQTINGLISFSPGLVIEETNLTGIQLNQMYKPTYTRAADGNITRIEYQ</sequence>
<name>A0ABT4H2N1_PAEAL</name>
<evidence type="ECO:0000256" key="1">
    <source>
        <dbReference type="SAM" id="Phobius"/>
    </source>
</evidence>
<feature type="transmembrane region" description="Helical" evidence="1">
    <location>
        <begin position="7"/>
        <end position="25"/>
    </location>
</feature>
<dbReference type="EMBL" id="JAMDNP010000050">
    <property type="protein sequence ID" value="MCY9763230.1"/>
    <property type="molecule type" value="Genomic_DNA"/>
</dbReference>
<keyword evidence="1" id="KW-1133">Transmembrane helix</keyword>
<accession>A0ABT4H2N1</accession>
<keyword evidence="3" id="KW-1185">Reference proteome</keyword>